<accession>A0AAU9N2V0</accession>
<evidence type="ECO:0000256" key="1">
    <source>
        <dbReference type="SAM" id="Phobius"/>
    </source>
</evidence>
<proteinExistence type="predicted"/>
<protein>
    <submittedName>
        <fullName evidence="2">Uncharacterized protein</fullName>
    </submittedName>
</protein>
<sequence>MWGLSNQFSNTFFPLKFHYSTMDAPPPSPESINSTDCLTLNDLRFIFCGCEGKLMEPQEEMHKRKQGFGCDFFICRTEFNCLQHKVHSFRRKFQAMEFFLGVVAIAIMSIVVVMNK</sequence>
<comment type="caution">
    <text evidence="2">The sequence shown here is derived from an EMBL/GenBank/DDBJ whole genome shotgun (WGS) entry which is preliminary data.</text>
</comment>
<dbReference type="EMBL" id="CAKMRJ010003471">
    <property type="protein sequence ID" value="CAH1434364.1"/>
    <property type="molecule type" value="Genomic_DNA"/>
</dbReference>
<dbReference type="Proteomes" id="UP001157418">
    <property type="component" value="Unassembled WGS sequence"/>
</dbReference>
<name>A0AAU9N2V0_9ASTR</name>
<evidence type="ECO:0000313" key="2">
    <source>
        <dbReference type="EMBL" id="CAH1434364.1"/>
    </source>
</evidence>
<evidence type="ECO:0000313" key="3">
    <source>
        <dbReference type="Proteomes" id="UP001157418"/>
    </source>
</evidence>
<organism evidence="2 3">
    <name type="scientific">Lactuca virosa</name>
    <dbReference type="NCBI Taxonomy" id="75947"/>
    <lineage>
        <taxon>Eukaryota</taxon>
        <taxon>Viridiplantae</taxon>
        <taxon>Streptophyta</taxon>
        <taxon>Embryophyta</taxon>
        <taxon>Tracheophyta</taxon>
        <taxon>Spermatophyta</taxon>
        <taxon>Magnoliopsida</taxon>
        <taxon>eudicotyledons</taxon>
        <taxon>Gunneridae</taxon>
        <taxon>Pentapetalae</taxon>
        <taxon>asterids</taxon>
        <taxon>campanulids</taxon>
        <taxon>Asterales</taxon>
        <taxon>Asteraceae</taxon>
        <taxon>Cichorioideae</taxon>
        <taxon>Cichorieae</taxon>
        <taxon>Lactucinae</taxon>
        <taxon>Lactuca</taxon>
    </lineage>
</organism>
<feature type="transmembrane region" description="Helical" evidence="1">
    <location>
        <begin position="95"/>
        <end position="114"/>
    </location>
</feature>
<reference evidence="2 3" key="1">
    <citation type="submission" date="2022-01" db="EMBL/GenBank/DDBJ databases">
        <authorList>
            <person name="Xiong W."/>
            <person name="Schranz E."/>
        </authorList>
    </citation>
    <scope>NUCLEOTIDE SEQUENCE [LARGE SCALE GENOMIC DNA]</scope>
</reference>
<keyword evidence="1" id="KW-1133">Transmembrane helix</keyword>
<dbReference type="AlphaFoldDB" id="A0AAU9N2V0"/>
<keyword evidence="3" id="KW-1185">Reference proteome</keyword>
<keyword evidence="1" id="KW-0472">Membrane</keyword>
<keyword evidence="1" id="KW-0812">Transmembrane</keyword>
<gene>
    <name evidence="2" type="ORF">LVIROSA_LOCUS20887</name>
</gene>